<dbReference type="EMBL" id="BMLV01000002">
    <property type="protein sequence ID" value="GGP03735.1"/>
    <property type="molecule type" value="Genomic_DNA"/>
</dbReference>
<proteinExistence type="predicted"/>
<evidence type="ECO:0000313" key="3">
    <source>
        <dbReference type="Proteomes" id="UP000620064"/>
    </source>
</evidence>
<keyword evidence="3" id="KW-1185">Reference proteome</keyword>
<dbReference type="Proteomes" id="UP000620064">
    <property type="component" value="Unassembled WGS sequence"/>
</dbReference>
<reference evidence="3" key="1">
    <citation type="journal article" date="2019" name="Int. J. Syst. Evol. Microbiol.">
        <title>The Global Catalogue of Microorganisms (GCM) 10K type strain sequencing project: providing services to taxonomists for standard genome sequencing and annotation.</title>
        <authorList>
            <consortium name="The Broad Institute Genomics Platform"/>
            <consortium name="The Broad Institute Genome Sequencing Center for Infectious Disease"/>
            <person name="Wu L."/>
            <person name="Ma J."/>
        </authorList>
    </citation>
    <scope>NUCLEOTIDE SEQUENCE [LARGE SCALE GENOMIC DNA]</scope>
    <source>
        <strain evidence="3">CGMCC 1.7656</strain>
    </source>
</reference>
<keyword evidence="1" id="KW-0472">Membrane</keyword>
<gene>
    <name evidence="2" type="ORF">GCM10010992_13250</name>
</gene>
<evidence type="ECO:0008006" key="4">
    <source>
        <dbReference type="Google" id="ProtNLM"/>
    </source>
</evidence>
<protein>
    <recommendedName>
        <fullName evidence="4">DUF2007 domain-containing protein</fullName>
    </recommendedName>
</protein>
<organism evidence="2 3">
    <name type="scientific">Cloacibacterium rupense</name>
    <dbReference type="NCBI Taxonomy" id="517423"/>
    <lineage>
        <taxon>Bacteria</taxon>
        <taxon>Pseudomonadati</taxon>
        <taxon>Bacteroidota</taxon>
        <taxon>Flavobacteriia</taxon>
        <taxon>Flavobacteriales</taxon>
        <taxon>Weeksellaceae</taxon>
    </lineage>
</organism>
<sequence>MEDNFATYRKFIFKDDALDLIEILKEHRIDFILSDNSSRLDSTFGNDDNTKQFALKIERANFKKVEELEEDLISKSLDNVNKDYYLFEFSDEELIEIVLKSEEWNKFDYLLAQKILKERGKEVNLDLIKAINKRRIDDLKTEEASPKWLIYIGYLFSVLGGLIGIFIGLYLMNYKKTLPNGETIYGFGTEDRKSGKNVFICSIIGVIFWFIVRLILINR</sequence>
<name>A0ABQ2NJ09_9FLAO</name>
<evidence type="ECO:0000256" key="1">
    <source>
        <dbReference type="SAM" id="Phobius"/>
    </source>
</evidence>
<keyword evidence="1" id="KW-1133">Transmembrane helix</keyword>
<feature type="transmembrane region" description="Helical" evidence="1">
    <location>
        <begin position="197"/>
        <end position="216"/>
    </location>
</feature>
<feature type="transmembrane region" description="Helical" evidence="1">
    <location>
        <begin position="148"/>
        <end position="172"/>
    </location>
</feature>
<evidence type="ECO:0000313" key="2">
    <source>
        <dbReference type="EMBL" id="GGP03735.1"/>
    </source>
</evidence>
<keyword evidence="1" id="KW-0812">Transmembrane</keyword>
<accession>A0ABQ2NJ09</accession>
<comment type="caution">
    <text evidence="2">The sequence shown here is derived from an EMBL/GenBank/DDBJ whole genome shotgun (WGS) entry which is preliminary data.</text>
</comment>